<dbReference type="PROSITE" id="PS50975">
    <property type="entry name" value="ATP_GRASP"/>
    <property type="match status" value="1"/>
</dbReference>
<dbReference type="PANTHER" id="PTHR21621:SF0">
    <property type="entry name" value="BETA-CITRYLGLUTAMATE SYNTHASE B-RELATED"/>
    <property type="match status" value="1"/>
</dbReference>
<dbReference type="InterPro" id="IPR013815">
    <property type="entry name" value="ATP_grasp_subdomain_1"/>
</dbReference>
<dbReference type="RefSeq" id="WP_326506286.1">
    <property type="nucleotide sequence ID" value="NZ_JAWIIV010000007.1"/>
</dbReference>
<name>A0ABU6J7F7_9BURK</name>
<dbReference type="EMBL" id="JAWIIV010000007">
    <property type="protein sequence ID" value="MEC4719570.1"/>
    <property type="molecule type" value="Genomic_DNA"/>
</dbReference>
<keyword evidence="4" id="KW-1185">Reference proteome</keyword>
<organism evidence="3 4">
    <name type="scientific">Noviherbaspirillum album</name>
    <dbReference type="NCBI Taxonomy" id="3080276"/>
    <lineage>
        <taxon>Bacteria</taxon>
        <taxon>Pseudomonadati</taxon>
        <taxon>Pseudomonadota</taxon>
        <taxon>Betaproteobacteria</taxon>
        <taxon>Burkholderiales</taxon>
        <taxon>Oxalobacteraceae</taxon>
        <taxon>Noviherbaspirillum</taxon>
    </lineage>
</organism>
<keyword evidence="1" id="KW-0067">ATP-binding</keyword>
<dbReference type="Pfam" id="PF14401">
    <property type="entry name" value="RLAN"/>
    <property type="match status" value="1"/>
</dbReference>
<dbReference type="InterPro" id="IPR013651">
    <property type="entry name" value="ATP-grasp_RimK-type"/>
</dbReference>
<accession>A0ABU6J7F7</accession>
<dbReference type="SUPFAM" id="SSF56059">
    <property type="entry name" value="Glutathione synthetase ATP-binding domain-like"/>
    <property type="match status" value="1"/>
</dbReference>
<feature type="domain" description="ATP-grasp" evidence="2">
    <location>
        <begin position="286"/>
        <end position="477"/>
    </location>
</feature>
<reference evidence="3 4" key="1">
    <citation type="submission" date="2023-10" db="EMBL/GenBank/DDBJ databases">
        <title>Noviherbaspirillum sp. CPCC 100848 genome assembly.</title>
        <authorList>
            <person name="Li X.Y."/>
            <person name="Fang X.M."/>
        </authorList>
    </citation>
    <scope>NUCLEOTIDE SEQUENCE [LARGE SCALE GENOMIC DNA]</scope>
    <source>
        <strain evidence="3 4">CPCC 100848</strain>
    </source>
</reference>
<evidence type="ECO:0000313" key="4">
    <source>
        <dbReference type="Proteomes" id="UP001352263"/>
    </source>
</evidence>
<evidence type="ECO:0000259" key="2">
    <source>
        <dbReference type="PROSITE" id="PS50975"/>
    </source>
</evidence>
<dbReference type="Gene3D" id="3.30.470.20">
    <property type="entry name" value="ATP-grasp fold, B domain"/>
    <property type="match status" value="1"/>
</dbReference>
<gene>
    <name evidence="3" type="ORF">RY831_10440</name>
</gene>
<protein>
    <submittedName>
        <fullName evidence="3">RimK family protein</fullName>
    </submittedName>
</protein>
<dbReference type="Proteomes" id="UP001352263">
    <property type="component" value="Unassembled WGS sequence"/>
</dbReference>
<dbReference type="Gene3D" id="3.30.1490.20">
    <property type="entry name" value="ATP-grasp fold, A domain"/>
    <property type="match status" value="1"/>
</dbReference>
<dbReference type="Pfam" id="PF08443">
    <property type="entry name" value="RimK"/>
    <property type="match status" value="1"/>
</dbReference>
<proteinExistence type="predicted"/>
<dbReference type="PANTHER" id="PTHR21621">
    <property type="entry name" value="RIBOSOMAL PROTEIN S6 MODIFICATION PROTEIN"/>
    <property type="match status" value="1"/>
</dbReference>
<dbReference type="Gene3D" id="3.40.50.20">
    <property type="match status" value="1"/>
</dbReference>
<evidence type="ECO:0000313" key="3">
    <source>
        <dbReference type="EMBL" id="MEC4719570.1"/>
    </source>
</evidence>
<evidence type="ECO:0000256" key="1">
    <source>
        <dbReference type="PROSITE-ProRule" id="PRU00409"/>
    </source>
</evidence>
<keyword evidence="1" id="KW-0547">Nucleotide-binding</keyword>
<dbReference type="InterPro" id="IPR011761">
    <property type="entry name" value="ATP-grasp"/>
</dbReference>
<comment type="caution">
    <text evidence="3">The sequence shown here is derived from an EMBL/GenBank/DDBJ whole genome shotgun (WGS) entry which is preliminary data.</text>
</comment>
<sequence length="489" mass="54429">MNIFFVVSQPQDWPNDIPGVTVVPAQTYLLDPAYGDLHSAKVFNLCRSYRYQSEGYYVSLLAEARGHPPLPDVEAMKDLQSETLVQEISERLGNLIDCSFARTAGDVVDLDIYFGQDADGGHPHLGEQLFRLLRTPVLHARFERLGDAWRLCSVAGGSIRDIPAHHRELAAQAAINHLKEHKLRTDTAARKPALAILHDPLRAEAPSNAEAMRKFGEAAELLGMEAQMLTPEDMRRIPDFDALFIRDTTNVDHYTYRVSRQAAAAGLVVIDDPDSILRCTNKIYLNELLTRHHIATPEHMVVHRGNVGQIVATLGLPCILKQPDGAFSLGVVKVESEHELQDRVGELLLQSELVLAQEYLPTEFDWRIGVLDGRPLFVCKYYMAPGHWQIIKHEHECHRTSEGRTEALSVGEAPDDVVKIAVQAASLIGDGFYGVDLKQVGNQVYVIEINDNPNVDAGNEDAVLGDALYREIMGVFRKRIEARKGSPNS</sequence>
<dbReference type="InterPro" id="IPR025839">
    <property type="entry name" value="RLAN_dom"/>
</dbReference>